<protein>
    <submittedName>
        <fullName evidence="3">Uncharacterized protein</fullName>
    </submittedName>
</protein>
<feature type="coiled-coil region" evidence="1">
    <location>
        <begin position="149"/>
        <end position="176"/>
    </location>
</feature>
<organism evidence="3">
    <name type="scientific">Proboscia inermis</name>
    <dbReference type="NCBI Taxonomy" id="420281"/>
    <lineage>
        <taxon>Eukaryota</taxon>
        <taxon>Sar</taxon>
        <taxon>Stramenopiles</taxon>
        <taxon>Ochrophyta</taxon>
        <taxon>Bacillariophyta</taxon>
        <taxon>Coscinodiscophyceae</taxon>
        <taxon>Rhizosoleniophycidae</taxon>
        <taxon>Rhizosoleniales</taxon>
        <taxon>Rhizosoleniaceae</taxon>
        <taxon>Proboscia</taxon>
    </lineage>
</organism>
<feature type="region of interest" description="Disordered" evidence="2">
    <location>
        <begin position="545"/>
        <end position="577"/>
    </location>
</feature>
<feature type="region of interest" description="Disordered" evidence="2">
    <location>
        <begin position="267"/>
        <end position="318"/>
    </location>
</feature>
<name>A0A7S0C3B8_9STRA</name>
<sequence length="626" mass="72266">MPKVNEDVSCDEYRKWLMSSEMQRGELVSFVKELAKELVQRHQKNEKLGESHDVLDYLSGPLWESVKSIVREDDKEHNPCREALALGRVDQLQKNMKWKSLSQLLSRTLPSEELTNAIDDKNRTASHLTDIQSEVVVLRRQNKLLSSHKKESEEDVVKARKQVKMLSLRKSQLEHNLVKCRHQEKITGKLLRHLRNLCWKIQSDYTNIRSTEISQITEGLNGIPDLTGLVDIDTLLLEAGIIESRQIPEKDKDFSDDLDPAENEVINSIRSDRKSSVKAVPKGSNDDTVSERELQLDVGFPDRDKNDDTLSVGSNTSQTQRNLSFLKDMNPLTLVKANKGNWLANSKRPTRFTNLGENSDCSENNSFGIKLQRQMERELRIMHRKCIDLQTHLNEEKGKVHVLTNKSKSLQAKRLTQETLTLRTERDNMMQSAQAAIWKIEELHLVNQILDHGLAESQQQLDFQEECFQRLQETFRTTVIDSLEGDSRLRERIEELLSLLESLSVPQLDKHDILGTHEPQHTTCMSLNLALKGHLHHSSEGYVPSANKRLSDQRPHQDYSQMPPIKNPERMPKSVRRYSKYRRPSRRFGDSYGGKRKHVLRMKARAEHHPILFAVSTDFYNTYLGK</sequence>
<evidence type="ECO:0000256" key="1">
    <source>
        <dbReference type="SAM" id="Coils"/>
    </source>
</evidence>
<evidence type="ECO:0000256" key="2">
    <source>
        <dbReference type="SAM" id="MobiDB-lite"/>
    </source>
</evidence>
<proteinExistence type="predicted"/>
<feature type="compositionally biased region" description="Basic and acidic residues" evidence="2">
    <location>
        <begin position="289"/>
        <end position="308"/>
    </location>
</feature>
<accession>A0A7S0C3B8</accession>
<keyword evidence="1" id="KW-0175">Coiled coil</keyword>
<evidence type="ECO:0000313" key="3">
    <source>
        <dbReference type="EMBL" id="CAD8411669.1"/>
    </source>
</evidence>
<dbReference type="AlphaFoldDB" id="A0A7S0C3B8"/>
<dbReference type="EMBL" id="HBEL01016329">
    <property type="protein sequence ID" value="CAD8411669.1"/>
    <property type="molecule type" value="Transcribed_RNA"/>
</dbReference>
<reference evidence="3" key="1">
    <citation type="submission" date="2021-01" db="EMBL/GenBank/DDBJ databases">
        <authorList>
            <person name="Corre E."/>
            <person name="Pelletier E."/>
            <person name="Niang G."/>
            <person name="Scheremetjew M."/>
            <person name="Finn R."/>
            <person name="Kale V."/>
            <person name="Holt S."/>
            <person name="Cochrane G."/>
            <person name="Meng A."/>
            <person name="Brown T."/>
            <person name="Cohen L."/>
        </authorList>
    </citation>
    <scope>NUCLEOTIDE SEQUENCE</scope>
    <source>
        <strain evidence="3">CCAP1064/1</strain>
    </source>
</reference>
<feature type="compositionally biased region" description="Polar residues" evidence="2">
    <location>
        <begin position="309"/>
        <end position="318"/>
    </location>
</feature>
<gene>
    <name evidence="3" type="ORF">PINE0816_LOCUS7794</name>
</gene>